<dbReference type="HOGENOM" id="CLU_2010452_0_0_11"/>
<dbReference type="Proteomes" id="UP000028492">
    <property type="component" value="Chromosome"/>
</dbReference>
<keyword evidence="1" id="KW-0732">Signal</keyword>
<reference evidence="2 3" key="1">
    <citation type="journal article" date="2014" name="J. Biotechnol.">
        <title>Complete genome sequence of the actinobacterium Amycolatopsis japonica MG417-CF17(T) (=DSM 44213T) producing (S,S)-N,N'-ethylenediaminedisuccinic acid.</title>
        <authorList>
            <person name="Stegmann E."/>
            <person name="Albersmeier A."/>
            <person name="Spohn M."/>
            <person name="Gert H."/>
            <person name="Weber T."/>
            <person name="Wohlleben W."/>
            <person name="Kalinowski J."/>
            <person name="Ruckert C."/>
        </authorList>
    </citation>
    <scope>NUCLEOTIDE SEQUENCE [LARGE SCALE GENOMIC DNA]</scope>
    <source>
        <strain evidence="3">MG417-CF17 (DSM 44213)</strain>
    </source>
</reference>
<accession>A0A075UTH2</accession>
<name>A0A075UTH2_9PSEU</name>
<evidence type="ECO:0000256" key="1">
    <source>
        <dbReference type="SAM" id="SignalP"/>
    </source>
</evidence>
<dbReference type="EMBL" id="CP008953">
    <property type="protein sequence ID" value="AIG73505.1"/>
    <property type="molecule type" value="Genomic_DNA"/>
</dbReference>
<evidence type="ECO:0000313" key="3">
    <source>
        <dbReference type="Proteomes" id="UP000028492"/>
    </source>
</evidence>
<keyword evidence="3" id="KW-1185">Reference proteome</keyword>
<dbReference type="KEGG" id="aja:AJAP_02895"/>
<feature type="signal peptide" evidence="1">
    <location>
        <begin position="1"/>
        <end position="27"/>
    </location>
</feature>
<protein>
    <submittedName>
        <fullName evidence="2">Conserved putative secreted protein</fullName>
    </submittedName>
</protein>
<gene>
    <name evidence="2" type="ORF">AJAP_02895</name>
</gene>
<dbReference type="RefSeq" id="WP_038507956.1">
    <property type="nucleotide sequence ID" value="NZ_CP008953.1"/>
</dbReference>
<proteinExistence type="predicted"/>
<dbReference type="AlphaFoldDB" id="A0A075UTH2"/>
<evidence type="ECO:0000313" key="2">
    <source>
        <dbReference type="EMBL" id="AIG73505.1"/>
    </source>
</evidence>
<sequence>MKIRSAAACVAGAALVSTLLGAGQANATRPSSLVISPSAVVAGGTVTADIYCLRPSGAGELATSLVADGLAAPIPLRVVGDGGTGGIGVALRGDGPVGTVPGRYTAAYDCWGWIVRAEFTVTN</sequence>
<organism evidence="2 3">
    <name type="scientific">Amycolatopsis japonica</name>
    <dbReference type="NCBI Taxonomy" id="208439"/>
    <lineage>
        <taxon>Bacteria</taxon>
        <taxon>Bacillati</taxon>
        <taxon>Actinomycetota</taxon>
        <taxon>Actinomycetes</taxon>
        <taxon>Pseudonocardiales</taxon>
        <taxon>Pseudonocardiaceae</taxon>
        <taxon>Amycolatopsis</taxon>
        <taxon>Amycolatopsis japonica group</taxon>
    </lineage>
</organism>
<feature type="chain" id="PRO_5001710065" evidence="1">
    <location>
        <begin position="28"/>
        <end position="123"/>
    </location>
</feature>